<name>U2KC54_9STRE</name>
<comment type="caution">
    <text evidence="1">The sequence shown here is derived from an EMBL/GenBank/DDBJ whole genome shotgun (WGS) entry which is preliminary data.</text>
</comment>
<proteinExistence type="predicted"/>
<evidence type="ECO:0000313" key="1">
    <source>
        <dbReference type="EMBL" id="ERJ74739.1"/>
    </source>
</evidence>
<evidence type="ECO:0000313" key="2">
    <source>
        <dbReference type="Proteomes" id="UP000016617"/>
    </source>
</evidence>
<dbReference type="HOGENOM" id="CLU_2425775_0_0_9"/>
<protein>
    <submittedName>
        <fullName evidence="1">Uncharacterized protein</fullName>
    </submittedName>
</protein>
<dbReference type="EMBL" id="AWVA01000087">
    <property type="protein sequence ID" value="ERJ74739.1"/>
    <property type="molecule type" value="Genomic_DNA"/>
</dbReference>
<reference evidence="1 2" key="1">
    <citation type="submission" date="2013-06" db="EMBL/GenBank/DDBJ databases">
        <authorList>
            <person name="Weinstock G."/>
            <person name="Sodergren E."/>
            <person name="Lobos E.A."/>
            <person name="Fulton L."/>
            <person name="Fulton R."/>
            <person name="Courtney L."/>
            <person name="Fronick C."/>
            <person name="O'Laughlin M."/>
            <person name="Godfrey J."/>
            <person name="Wilson R.M."/>
            <person name="Miner T."/>
            <person name="Farmer C."/>
            <person name="Delehaunty K."/>
            <person name="Cordes M."/>
            <person name="Minx P."/>
            <person name="Tomlinson C."/>
            <person name="Chen J."/>
            <person name="Wollam A."/>
            <person name="Pepin K.H."/>
            <person name="Bhonagiri V."/>
            <person name="Zhang X."/>
            <person name="Warren W."/>
            <person name="Mitreva M."/>
            <person name="Mardis E.R."/>
            <person name="Wilson R.K."/>
        </authorList>
    </citation>
    <scope>NUCLEOTIDE SEQUENCE [LARGE SCALE GENOMIC DNA]</scope>
    <source>
        <strain evidence="1 2">W1703</strain>
    </source>
</reference>
<organism evidence="1 2">
    <name type="scientific">Streptococcus sobrinus W1703</name>
    <dbReference type="NCBI Taxonomy" id="1227275"/>
    <lineage>
        <taxon>Bacteria</taxon>
        <taxon>Bacillati</taxon>
        <taxon>Bacillota</taxon>
        <taxon>Bacilli</taxon>
        <taxon>Lactobacillales</taxon>
        <taxon>Streptococcaceae</taxon>
        <taxon>Streptococcus</taxon>
    </lineage>
</organism>
<gene>
    <name evidence="1" type="ORF">HMPREF1557_01440</name>
</gene>
<dbReference type="Proteomes" id="UP000016617">
    <property type="component" value="Unassembled WGS sequence"/>
</dbReference>
<dbReference type="AlphaFoldDB" id="U2KC54"/>
<sequence length="91" mass="9914">MTGLAGLGNYGHIPQGQGLTNLLPVVQDIKNLQVGQARLFELEEFKIIHRITSTYLSEKPRKNAGLIQYNLGLTNDVRPRANATWGNGAAA</sequence>
<accession>U2KC54</accession>